<evidence type="ECO:0000313" key="2">
    <source>
        <dbReference type="Proteomes" id="UP000280935"/>
    </source>
</evidence>
<proteinExistence type="predicted"/>
<dbReference type="EMBL" id="RQYT01000004">
    <property type="protein sequence ID" value="RRD50822.1"/>
    <property type="molecule type" value="Genomic_DNA"/>
</dbReference>
<reference evidence="1 2" key="1">
    <citation type="submission" date="2018-11" db="EMBL/GenBank/DDBJ databases">
        <title>Genomes From Bacteria Associated with the Canine Oral Cavity: a Test Case for Automated Genome-Based Taxonomic Assignment.</title>
        <authorList>
            <person name="Coil D.A."/>
            <person name="Jospin G."/>
            <person name="Darling A.E."/>
            <person name="Wallis C."/>
            <person name="Davis I.J."/>
            <person name="Harris S."/>
            <person name="Eisen J.A."/>
            <person name="Holcombe L.J."/>
            <person name="O'Flynn C."/>
        </authorList>
    </citation>
    <scope>NUCLEOTIDE SEQUENCE [LARGE SCALE GENOMIC DNA]</scope>
    <source>
        <strain evidence="1 2">OH2822_COT-296</strain>
    </source>
</reference>
<sequence>MGTVAEHIHAIVMAGQLPSGTRCGLDEELGRVEIEVPGTVRAWVEPFVAVFSSDRAVSMRYPGLDAELPEGPPFVVDRDPMSVWHFRWSILDTDDEILHTGWMEHDVAPLVERLVTAVAFDAGAGGRLADVRIPATPPGPDLPVPDGIALELDPSLTGVELPDLDAQRIARHWPRDARGRPAPRTRVLLATLGEAARGRRQPCVMISSARTLKGMPSFTVAVTDEIRHNFQHHWGRHPHLWSSVEPPAPTELERRCRTLLANGDWGKACELAGVQVEPGLLRLLQGLPTGPVDLVDQDRVTAARQLLARLAPWQLAETVTWLHEDLQRGRRSRLSPTGWEMKLGWFPGQRTASKLGVMLARTKDGAPVLRLAWNGDNATTPAEWWQS</sequence>
<dbReference type="Proteomes" id="UP000280935">
    <property type="component" value="Unassembled WGS sequence"/>
</dbReference>
<protein>
    <submittedName>
        <fullName evidence="1">Uncharacterized protein</fullName>
    </submittedName>
</protein>
<organism evidence="1 2">
    <name type="scientific">Arachnia propionica</name>
    <dbReference type="NCBI Taxonomy" id="1750"/>
    <lineage>
        <taxon>Bacteria</taxon>
        <taxon>Bacillati</taxon>
        <taxon>Actinomycetota</taxon>
        <taxon>Actinomycetes</taxon>
        <taxon>Propionibacteriales</taxon>
        <taxon>Propionibacteriaceae</taxon>
        <taxon>Arachnia</taxon>
    </lineage>
</organism>
<name>A0A3P1WW40_9ACTN</name>
<gene>
    <name evidence="1" type="ORF">EII35_03595</name>
</gene>
<dbReference type="OrthoDB" id="9766840at2"/>
<accession>A0A3P1WW40</accession>
<dbReference type="AlphaFoldDB" id="A0A3P1WW40"/>
<dbReference type="RefSeq" id="WP_125227094.1">
    <property type="nucleotide sequence ID" value="NZ_RQYT01000004.1"/>
</dbReference>
<evidence type="ECO:0000313" key="1">
    <source>
        <dbReference type="EMBL" id="RRD50822.1"/>
    </source>
</evidence>
<comment type="caution">
    <text evidence="1">The sequence shown here is derived from an EMBL/GenBank/DDBJ whole genome shotgun (WGS) entry which is preliminary data.</text>
</comment>